<accession>A0ABD3A952</accession>
<dbReference type="AlphaFoldDB" id="A0ABD3A952"/>
<dbReference type="Proteomes" id="UP001630127">
    <property type="component" value="Unassembled WGS sequence"/>
</dbReference>
<name>A0ABD3A952_9GENT</name>
<organism evidence="1 2">
    <name type="scientific">Cinchona calisaya</name>
    <dbReference type="NCBI Taxonomy" id="153742"/>
    <lineage>
        <taxon>Eukaryota</taxon>
        <taxon>Viridiplantae</taxon>
        <taxon>Streptophyta</taxon>
        <taxon>Embryophyta</taxon>
        <taxon>Tracheophyta</taxon>
        <taxon>Spermatophyta</taxon>
        <taxon>Magnoliopsida</taxon>
        <taxon>eudicotyledons</taxon>
        <taxon>Gunneridae</taxon>
        <taxon>Pentapetalae</taxon>
        <taxon>asterids</taxon>
        <taxon>lamiids</taxon>
        <taxon>Gentianales</taxon>
        <taxon>Rubiaceae</taxon>
        <taxon>Cinchonoideae</taxon>
        <taxon>Cinchoneae</taxon>
        <taxon>Cinchona</taxon>
    </lineage>
</organism>
<sequence>MMKSKGKNIVQPAVDKVGTQKWIQIQKPPQSQPIGANKKYGEDILESSKAKDQEVSIENPSKVANQLDSVADLVENVIIPIFDSEELNLERPKLTEDQNASLSLPPQHNNSNEDNSVNIAELHNQNRNPSHAKLEFLNPSTKKLMGPLRDDQALIYHNQEDDCEDERIFTDYGGTELVEPLIGVRVRNENSFFWFDGWSEESFPPSDDTPITDLKLKQVWNNGRWDVDVIRNPCPWFNFSWLHHKYLLLSDGIDDYVWKAATSVRRAKGHLLGSLCAHLYQLELNGRHQNEQGNMYVAPEETGRQPKLMDSSRACLQ</sequence>
<dbReference type="EMBL" id="JBJUIK010000004">
    <property type="protein sequence ID" value="KAL3528276.1"/>
    <property type="molecule type" value="Genomic_DNA"/>
</dbReference>
<comment type="caution">
    <text evidence="1">The sequence shown here is derived from an EMBL/GenBank/DDBJ whole genome shotgun (WGS) entry which is preliminary data.</text>
</comment>
<reference evidence="1 2" key="1">
    <citation type="submission" date="2024-11" db="EMBL/GenBank/DDBJ databases">
        <title>A near-complete genome assembly of Cinchona calisaya.</title>
        <authorList>
            <person name="Lian D.C."/>
            <person name="Zhao X.W."/>
            <person name="Wei L."/>
        </authorList>
    </citation>
    <scope>NUCLEOTIDE SEQUENCE [LARGE SCALE GENOMIC DNA]</scope>
    <source>
        <tissue evidence="1">Nenye</tissue>
    </source>
</reference>
<proteinExistence type="predicted"/>
<protein>
    <submittedName>
        <fullName evidence="1">Uncharacterized protein</fullName>
    </submittedName>
</protein>
<evidence type="ECO:0000313" key="1">
    <source>
        <dbReference type="EMBL" id="KAL3528276.1"/>
    </source>
</evidence>
<keyword evidence="2" id="KW-1185">Reference proteome</keyword>
<gene>
    <name evidence="1" type="ORF">ACH5RR_007598</name>
</gene>
<evidence type="ECO:0000313" key="2">
    <source>
        <dbReference type="Proteomes" id="UP001630127"/>
    </source>
</evidence>